<comment type="subcellular location">
    <subcellularLocation>
        <location evidence="1">Cell membrane</location>
        <topology evidence="1">Peripheral membrane protein</topology>
    </subcellularLocation>
</comment>
<dbReference type="Pfam" id="PF00005">
    <property type="entry name" value="ABC_tran"/>
    <property type="match status" value="1"/>
</dbReference>
<dbReference type="EMBL" id="QUBQ01000001">
    <property type="protein sequence ID" value="REK76593.1"/>
    <property type="molecule type" value="Genomic_DNA"/>
</dbReference>
<keyword evidence="3" id="KW-0813">Transport</keyword>
<dbReference type="GO" id="GO:0043190">
    <property type="term" value="C:ATP-binding cassette (ABC) transporter complex"/>
    <property type="evidence" value="ECO:0007669"/>
    <property type="project" value="TreeGrafter"/>
</dbReference>
<gene>
    <name evidence="10" type="ORF">DX130_06020</name>
</gene>
<dbReference type="PROSITE" id="PS00211">
    <property type="entry name" value="ABC_TRANSPORTER_1"/>
    <property type="match status" value="1"/>
</dbReference>
<dbReference type="AlphaFoldDB" id="A0A371PKC2"/>
<evidence type="ECO:0000256" key="8">
    <source>
        <dbReference type="ARBA" id="ARBA00023136"/>
    </source>
</evidence>
<evidence type="ECO:0000259" key="9">
    <source>
        <dbReference type="PROSITE" id="PS50893"/>
    </source>
</evidence>
<dbReference type="CDD" id="cd03225">
    <property type="entry name" value="ABC_cobalt_CbiO_domain1"/>
    <property type="match status" value="1"/>
</dbReference>
<reference evidence="10 11" key="1">
    <citation type="submission" date="2018-08" db="EMBL/GenBank/DDBJ databases">
        <title>Paenibacillus sp. M4BSY-1, whole genome shotgun sequence.</title>
        <authorList>
            <person name="Tuo L."/>
        </authorList>
    </citation>
    <scope>NUCLEOTIDE SEQUENCE [LARGE SCALE GENOMIC DNA]</scope>
    <source>
        <strain evidence="10 11">M4BSY-1</strain>
    </source>
</reference>
<organism evidence="10 11">
    <name type="scientific">Paenibacillus paeoniae</name>
    <dbReference type="NCBI Taxonomy" id="2292705"/>
    <lineage>
        <taxon>Bacteria</taxon>
        <taxon>Bacillati</taxon>
        <taxon>Bacillota</taxon>
        <taxon>Bacilli</taxon>
        <taxon>Bacillales</taxon>
        <taxon>Paenibacillaceae</taxon>
        <taxon>Paenibacillus</taxon>
    </lineage>
</organism>
<dbReference type="PANTHER" id="PTHR43553">
    <property type="entry name" value="HEAVY METAL TRANSPORTER"/>
    <property type="match status" value="1"/>
</dbReference>
<evidence type="ECO:0000256" key="7">
    <source>
        <dbReference type="ARBA" id="ARBA00022967"/>
    </source>
</evidence>
<keyword evidence="11" id="KW-1185">Reference proteome</keyword>
<evidence type="ECO:0000313" key="11">
    <source>
        <dbReference type="Proteomes" id="UP000261905"/>
    </source>
</evidence>
<evidence type="ECO:0000256" key="1">
    <source>
        <dbReference type="ARBA" id="ARBA00004202"/>
    </source>
</evidence>
<dbReference type="InterPro" id="IPR003439">
    <property type="entry name" value="ABC_transporter-like_ATP-bd"/>
</dbReference>
<evidence type="ECO:0000256" key="5">
    <source>
        <dbReference type="ARBA" id="ARBA00022741"/>
    </source>
</evidence>
<dbReference type="InterPro" id="IPR017871">
    <property type="entry name" value="ABC_transporter-like_CS"/>
</dbReference>
<accession>A0A371PKC2</accession>
<dbReference type="OrthoDB" id="9784332at2"/>
<dbReference type="InterPro" id="IPR015856">
    <property type="entry name" value="ABC_transpr_CbiO/EcfA_su"/>
</dbReference>
<evidence type="ECO:0000256" key="2">
    <source>
        <dbReference type="ARBA" id="ARBA00005417"/>
    </source>
</evidence>
<name>A0A371PKC2_9BACL</name>
<dbReference type="SUPFAM" id="SSF52540">
    <property type="entry name" value="P-loop containing nucleoside triphosphate hydrolases"/>
    <property type="match status" value="1"/>
</dbReference>
<dbReference type="InterPro" id="IPR050095">
    <property type="entry name" value="ECF_ABC_transporter_ATP-bd"/>
</dbReference>
<proteinExistence type="inferred from homology"/>
<keyword evidence="4" id="KW-1003">Cell membrane</keyword>
<dbReference type="Gene3D" id="3.40.50.300">
    <property type="entry name" value="P-loop containing nucleotide triphosphate hydrolases"/>
    <property type="match status" value="1"/>
</dbReference>
<evidence type="ECO:0000313" key="10">
    <source>
        <dbReference type="EMBL" id="REK76593.1"/>
    </source>
</evidence>
<dbReference type="InterPro" id="IPR027417">
    <property type="entry name" value="P-loop_NTPase"/>
</dbReference>
<sequence length="281" mass="30330">MTHHAQLELKHISYAPISLISESGGDILTDIQMTVRHGEWISILGMNGSGKSTLLKVAAGLIRQGVRGSLHRAGIGRDKPIPIVMQHPDAGLIGSTPWEDVVTLLERQGVPAEGIVPLAEQSLKNVGLINRMHQPLETLSGGQKQLVAIAGCLAAEAPILLLDEVTAMLDPGMTSIVCSHVRRLNQQGTTVLWITQRLEELMPSDRTLVMSEGRIVFDDSAGELFRRASSGEALGSPGELLGFEAPYAVKVAWELGAQGIELPYIPLTVNQLAEAVSWYER</sequence>
<dbReference type="GO" id="GO:0016887">
    <property type="term" value="F:ATP hydrolysis activity"/>
    <property type="evidence" value="ECO:0007669"/>
    <property type="project" value="InterPro"/>
</dbReference>
<dbReference type="PROSITE" id="PS50893">
    <property type="entry name" value="ABC_TRANSPORTER_2"/>
    <property type="match status" value="1"/>
</dbReference>
<dbReference type="RefSeq" id="WP_116043614.1">
    <property type="nucleotide sequence ID" value="NZ_QUBQ01000001.1"/>
</dbReference>
<evidence type="ECO:0000256" key="6">
    <source>
        <dbReference type="ARBA" id="ARBA00022840"/>
    </source>
</evidence>
<protein>
    <submittedName>
        <fullName evidence="10">ATP-binding cassette domain-containing protein</fullName>
    </submittedName>
</protein>
<keyword evidence="6 10" id="KW-0067">ATP-binding</keyword>
<dbReference type="PANTHER" id="PTHR43553:SF24">
    <property type="entry name" value="ENERGY-COUPLING FACTOR TRANSPORTER ATP-BINDING PROTEIN ECFA1"/>
    <property type="match status" value="1"/>
</dbReference>
<feature type="domain" description="ABC transporter" evidence="9">
    <location>
        <begin position="7"/>
        <end position="237"/>
    </location>
</feature>
<keyword evidence="5" id="KW-0547">Nucleotide-binding</keyword>
<evidence type="ECO:0000256" key="4">
    <source>
        <dbReference type="ARBA" id="ARBA00022475"/>
    </source>
</evidence>
<keyword evidence="7" id="KW-1278">Translocase</keyword>
<evidence type="ECO:0000256" key="3">
    <source>
        <dbReference type="ARBA" id="ARBA00022448"/>
    </source>
</evidence>
<comment type="caution">
    <text evidence="10">The sequence shown here is derived from an EMBL/GenBank/DDBJ whole genome shotgun (WGS) entry which is preliminary data.</text>
</comment>
<dbReference type="GO" id="GO:0042626">
    <property type="term" value="F:ATPase-coupled transmembrane transporter activity"/>
    <property type="evidence" value="ECO:0007669"/>
    <property type="project" value="TreeGrafter"/>
</dbReference>
<dbReference type="SMART" id="SM00382">
    <property type="entry name" value="AAA"/>
    <property type="match status" value="1"/>
</dbReference>
<dbReference type="InterPro" id="IPR003593">
    <property type="entry name" value="AAA+_ATPase"/>
</dbReference>
<dbReference type="Proteomes" id="UP000261905">
    <property type="component" value="Unassembled WGS sequence"/>
</dbReference>
<comment type="similarity">
    <text evidence="2">Belongs to the ABC transporter superfamily.</text>
</comment>
<dbReference type="GO" id="GO:0005524">
    <property type="term" value="F:ATP binding"/>
    <property type="evidence" value="ECO:0007669"/>
    <property type="project" value="UniProtKB-KW"/>
</dbReference>
<keyword evidence="8" id="KW-0472">Membrane</keyword>